<keyword evidence="3" id="KW-1185">Reference proteome</keyword>
<evidence type="ECO:0000259" key="1">
    <source>
        <dbReference type="Pfam" id="PF13460"/>
    </source>
</evidence>
<sequence>MKIGITGASGKLGQLVVSQLKDRVPSTDMVALVRTPNKVEALAVEARAFDYNEPSQLATALAGIDKLLLISGNEIGKRFAQHSAVINAAKEAGVKHLVYTSLLKADGSTLVLAPEHLDTEKAIKESGLEYTILRNGWYNENYTESAKDTISIGTLYGSSGDGKITSASRTDFAEAAAVVLSQASHTNKTYELSGDLAFTMTDYAAELSKLAGKEIPYVNISEEEFAQALEQAGLPKPVASFFAGTHTATLHGDLYDDGNQLSQLIGRPTTPISQSIAEVL</sequence>
<dbReference type="Pfam" id="PF13460">
    <property type="entry name" value="NAD_binding_10"/>
    <property type="match status" value="1"/>
</dbReference>
<name>A0A444VQC8_9FLAO</name>
<dbReference type="Gene3D" id="3.40.50.720">
    <property type="entry name" value="NAD(P)-binding Rossmann-like Domain"/>
    <property type="match status" value="1"/>
</dbReference>
<dbReference type="Gene3D" id="3.90.25.10">
    <property type="entry name" value="UDP-galactose 4-epimerase, domain 1"/>
    <property type="match status" value="1"/>
</dbReference>
<dbReference type="InterPro" id="IPR052718">
    <property type="entry name" value="NmrA-type_oxidoreductase"/>
</dbReference>
<comment type="caution">
    <text evidence="2">The sequence shown here is derived from an EMBL/GenBank/DDBJ whole genome shotgun (WGS) entry which is preliminary data.</text>
</comment>
<evidence type="ECO:0000313" key="2">
    <source>
        <dbReference type="EMBL" id="RYC52840.1"/>
    </source>
</evidence>
<dbReference type="Proteomes" id="UP000290261">
    <property type="component" value="Unassembled WGS sequence"/>
</dbReference>
<protein>
    <submittedName>
        <fullName evidence="2">NmrA family transcriptional regulator</fullName>
    </submittedName>
</protein>
<dbReference type="InterPro" id="IPR036291">
    <property type="entry name" value="NAD(P)-bd_dom_sf"/>
</dbReference>
<dbReference type="PANTHER" id="PTHR47129">
    <property type="entry name" value="QUINONE OXIDOREDUCTASE 2"/>
    <property type="match status" value="1"/>
</dbReference>
<gene>
    <name evidence="2" type="ORF">DN53_01060</name>
</gene>
<dbReference type="SUPFAM" id="SSF51735">
    <property type="entry name" value="NAD(P)-binding Rossmann-fold domains"/>
    <property type="match status" value="1"/>
</dbReference>
<dbReference type="EMBL" id="JJMP01000001">
    <property type="protein sequence ID" value="RYC52840.1"/>
    <property type="molecule type" value="Genomic_DNA"/>
</dbReference>
<dbReference type="PANTHER" id="PTHR47129:SF1">
    <property type="entry name" value="NMRA-LIKE DOMAIN-CONTAINING PROTEIN"/>
    <property type="match status" value="1"/>
</dbReference>
<feature type="domain" description="NAD(P)-binding" evidence="1">
    <location>
        <begin position="7"/>
        <end position="181"/>
    </location>
</feature>
<dbReference type="InterPro" id="IPR016040">
    <property type="entry name" value="NAD(P)-bd_dom"/>
</dbReference>
<reference evidence="2 3" key="1">
    <citation type="submission" date="2014-04" db="EMBL/GenBank/DDBJ databases">
        <title>Whole genome of Muricauda olearia.</title>
        <authorList>
            <person name="Zhang X.-H."/>
            <person name="Tang K."/>
        </authorList>
    </citation>
    <scope>NUCLEOTIDE SEQUENCE [LARGE SCALE GENOMIC DNA]</scope>
    <source>
        <strain evidence="2 3">Th120</strain>
    </source>
</reference>
<dbReference type="AlphaFoldDB" id="A0A444VQC8"/>
<dbReference type="RefSeq" id="WP_129652566.1">
    <property type="nucleotide sequence ID" value="NZ_ML142907.1"/>
</dbReference>
<evidence type="ECO:0000313" key="3">
    <source>
        <dbReference type="Proteomes" id="UP000290261"/>
    </source>
</evidence>
<proteinExistence type="predicted"/>
<dbReference type="CDD" id="cd05269">
    <property type="entry name" value="TMR_SDR_a"/>
    <property type="match status" value="1"/>
</dbReference>
<organism evidence="2 3">
    <name type="scientific">Flagellimonas olearia</name>
    <dbReference type="NCBI Taxonomy" id="552546"/>
    <lineage>
        <taxon>Bacteria</taxon>
        <taxon>Pseudomonadati</taxon>
        <taxon>Bacteroidota</taxon>
        <taxon>Flavobacteriia</taxon>
        <taxon>Flavobacteriales</taxon>
        <taxon>Flavobacteriaceae</taxon>
        <taxon>Flagellimonas</taxon>
    </lineage>
</organism>
<accession>A0A444VQC8</accession>